<protein>
    <submittedName>
        <fullName evidence="3">AzoR protein</fullName>
        <ecNumber evidence="3">1.7.-.-</ecNumber>
    </submittedName>
</protein>
<organism evidence="3 4">
    <name type="scientific">Weissella cibaria</name>
    <dbReference type="NCBI Taxonomy" id="137591"/>
    <lineage>
        <taxon>Bacteria</taxon>
        <taxon>Bacillati</taxon>
        <taxon>Bacillota</taxon>
        <taxon>Bacilli</taxon>
        <taxon>Lactobacillales</taxon>
        <taxon>Lactobacillaceae</taxon>
        <taxon>Weissella</taxon>
    </lineage>
</organism>
<dbReference type="RefSeq" id="WP_043941285.1">
    <property type="nucleotide sequence ID" value="NZ_JAAXMH010000003.1"/>
</dbReference>
<evidence type="ECO:0000256" key="2">
    <source>
        <dbReference type="ARBA" id="ARBA00023002"/>
    </source>
</evidence>
<dbReference type="EC" id="1.7.-.-" evidence="3"/>
<dbReference type="SUPFAM" id="SSF52218">
    <property type="entry name" value="Flavoproteins"/>
    <property type="match status" value="1"/>
</dbReference>
<name>A0A0D1JRW4_9LACO</name>
<proteinExistence type="inferred from homology"/>
<dbReference type="PANTHER" id="PTHR10204:SF34">
    <property type="entry name" value="NAD(P)H DEHYDROGENASE [QUINONE] 1 ISOFORM 1"/>
    <property type="match status" value="1"/>
</dbReference>
<dbReference type="InterPro" id="IPR029039">
    <property type="entry name" value="Flavoprotein-like_sf"/>
</dbReference>
<dbReference type="PANTHER" id="PTHR10204">
    <property type="entry name" value="NAD P H OXIDOREDUCTASE-RELATED"/>
    <property type="match status" value="1"/>
</dbReference>
<dbReference type="InterPro" id="IPR003680">
    <property type="entry name" value="Flavodoxin_fold"/>
</dbReference>
<reference evidence="3 4" key="1">
    <citation type="journal article" date="2015" name="Microbiology (Mosc.)">
        <title>Genomics of the Weissella cibaria species with an examination of its metabolic traits.</title>
        <authorList>
            <person name="Lynch K.M."/>
            <person name="Lucid A."/>
            <person name="Arendt E.K."/>
            <person name="Sleator R.D."/>
            <person name="Lucey B."/>
            <person name="Coffey A."/>
        </authorList>
    </citation>
    <scope>NUCLEOTIDE SEQUENCE [LARGE SCALE GENOMIC DNA]</scope>
    <source>
        <strain evidence="3 4">AB3b</strain>
    </source>
</reference>
<dbReference type="GO" id="GO:0003955">
    <property type="term" value="F:NAD(P)H dehydrogenase (quinone) activity"/>
    <property type="evidence" value="ECO:0007669"/>
    <property type="project" value="TreeGrafter"/>
</dbReference>
<dbReference type="Gene3D" id="3.40.50.360">
    <property type="match status" value="1"/>
</dbReference>
<dbReference type="GO" id="GO:0005829">
    <property type="term" value="C:cytosol"/>
    <property type="evidence" value="ECO:0007669"/>
    <property type="project" value="TreeGrafter"/>
</dbReference>
<comment type="caution">
    <text evidence="3">The sequence shown here is derived from an EMBL/GenBank/DDBJ whole genome shotgun (WGS) entry which is preliminary data.</text>
</comment>
<dbReference type="Pfam" id="PF02525">
    <property type="entry name" value="Flavodoxin_2"/>
    <property type="match status" value="1"/>
</dbReference>
<accession>A0A0D1JRW4</accession>
<evidence type="ECO:0000313" key="3">
    <source>
        <dbReference type="EMBL" id="KIU23963.1"/>
    </source>
</evidence>
<sequence>MKVAVVFDHPYGEQAGYNEPHNRSFTSALLVATVAALKARGDEVDAIDLHADNFDPVMHKQDLQNWRTKPFVDEQSQNYFERLYSSDEIIMLFPMWWEMMPAMTKGFIDKVFAKGQLRAVKLGGARREILNTNIKVRILTVSGAPTFAYKWIYGNPVGRMLKRGVFGKSGIKNFKWHNFNAEDTTPAGRQKMLDNITKYISPGLFMH</sequence>
<dbReference type="Proteomes" id="UP000032289">
    <property type="component" value="Unassembled WGS sequence"/>
</dbReference>
<evidence type="ECO:0000256" key="1">
    <source>
        <dbReference type="ARBA" id="ARBA00006252"/>
    </source>
</evidence>
<gene>
    <name evidence="3" type="primary">azoR</name>
    <name evidence="3" type="ORF">ab3b_01296</name>
</gene>
<keyword evidence="2 3" id="KW-0560">Oxidoreductase</keyword>
<comment type="similarity">
    <text evidence="1">Belongs to the NAD(P)H dehydrogenase (quinone) family.</text>
</comment>
<dbReference type="InterPro" id="IPR051545">
    <property type="entry name" value="NAD(P)H_dehydrogenase_qn"/>
</dbReference>
<dbReference type="AlphaFoldDB" id="A0A0D1JRW4"/>
<dbReference type="EMBL" id="JWHT01000030">
    <property type="protein sequence ID" value="KIU23963.1"/>
    <property type="molecule type" value="Genomic_DNA"/>
</dbReference>
<dbReference type="PATRIC" id="fig|137591.24.peg.1267"/>
<evidence type="ECO:0000313" key="4">
    <source>
        <dbReference type="Proteomes" id="UP000032289"/>
    </source>
</evidence>